<dbReference type="EMBL" id="JAEPBG010000017">
    <property type="protein sequence ID" value="MBK4738075.1"/>
    <property type="molecule type" value="Genomic_DNA"/>
</dbReference>
<dbReference type="NCBIfam" id="TIGR02532">
    <property type="entry name" value="IV_pilin_GFxxxE"/>
    <property type="match status" value="1"/>
</dbReference>
<dbReference type="InterPro" id="IPR012902">
    <property type="entry name" value="N_methyl_site"/>
</dbReference>
<gene>
    <name evidence="2" type="primary">pilV</name>
    <name evidence="2" type="ORF">JJB74_25915</name>
</gene>
<dbReference type="InterPro" id="IPR013362">
    <property type="entry name" value="Pilus_4_PilV"/>
</dbReference>
<dbReference type="Proteomes" id="UP000622890">
    <property type="component" value="Unassembled WGS sequence"/>
</dbReference>
<dbReference type="RefSeq" id="WP_200596990.1">
    <property type="nucleotide sequence ID" value="NZ_JAEPBG010000017.1"/>
</dbReference>
<keyword evidence="1" id="KW-0472">Membrane</keyword>
<keyword evidence="1" id="KW-1133">Transmembrane helix</keyword>
<accession>A0A934SWX4</accession>
<evidence type="ECO:0000313" key="2">
    <source>
        <dbReference type="EMBL" id="MBK4738075.1"/>
    </source>
</evidence>
<comment type="caution">
    <text evidence="2">The sequence shown here is derived from an EMBL/GenBank/DDBJ whole genome shotgun (WGS) entry which is preliminary data.</text>
</comment>
<organism evidence="2 3">
    <name type="scientific">Noviherbaspirillum pedocola</name>
    <dbReference type="NCBI Taxonomy" id="2801341"/>
    <lineage>
        <taxon>Bacteria</taxon>
        <taxon>Pseudomonadati</taxon>
        <taxon>Pseudomonadota</taxon>
        <taxon>Betaproteobacteria</taxon>
        <taxon>Burkholderiales</taxon>
        <taxon>Oxalobacteraceae</taxon>
        <taxon>Noviherbaspirillum</taxon>
    </lineage>
</organism>
<dbReference type="NCBIfam" id="TIGR02523">
    <property type="entry name" value="type_IV_pilV"/>
    <property type="match status" value="1"/>
</dbReference>
<sequence>MIRPSSRRHQARRPARGYTLIETMVALLLLSVGLFGMLNLTSKGLRLTGSANYRSVAAQQAQAMAEVLRANPSALGVTGTDASFAAPTAAAANACLGSSGCARNDYVGNAVAMWQSAVAAALPRGAGTVCRDDAAATNAPAVSGATINWNCSGAGQFVVKVCWDDARTPTPGGATAAAGFAAGGSGMLCTWTGL</sequence>
<evidence type="ECO:0000256" key="1">
    <source>
        <dbReference type="SAM" id="Phobius"/>
    </source>
</evidence>
<reference evidence="2" key="1">
    <citation type="submission" date="2021-01" db="EMBL/GenBank/DDBJ databases">
        <title>Genome sequence of strain Noviherbaspirillum sp. DKR-6.</title>
        <authorList>
            <person name="Chaudhary D.K."/>
        </authorList>
    </citation>
    <scope>NUCLEOTIDE SEQUENCE</scope>
    <source>
        <strain evidence="2">DKR-6</strain>
    </source>
</reference>
<dbReference type="Pfam" id="PF07963">
    <property type="entry name" value="N_methyl"/>
    <property type="match status" value="1"/>
</dbReference>
<keyword evidence="1" id="KW-0812">Transmembrane</keyword>
<keyword evidence="3" id="KW-1185">Reference proteome</keyword>
<name>A0A934SWX4_9BURK</name>
<feature type="transmembrane region" description="Helical" evidence="1">
    <location>
        <begin position="20"/>
        <end position="40"/>
    </location>
</feature>
<proteinExistence type="predicted"/>
<dbReference type="AlphaFoldDB" id="A0A934SWX4"/>
<evidence type="ECO:0000313" key="3">
    <source>
        <dbReference type="Proteomes" id="UP000622890"/>
    </source>
</evidence>
<protein>
    <submittedName>
        <fullName evidence="2">Type IV pilus modification protein PilV</fullName>
    </submittedName>
</protein>